<name>A0A0A7T141_LACLL</name>
<feature type="domain" description="DUF438" evidence="2">
    <location>
        <begin position="17"/>
        <end position="81"/>
    </location>
</feature>
<comment type="caution">
    <text evidence="3">The sequence shown here is derived from an EMBL/GenBank/DDBJ whole genome shotgun (WGS) entry which is preliminary data.</text>
</comment>
<sequence>MTNMNKSTTIERQKRIVEILTLLHEGGTFEDAKKIFNEEFDGVDVSEITGAEKALIQGGLNPSEIQKLCNVHAAVFKGAITDIHKSSLEENTPGHPIHTMKLENQVITSLLNDEIRWVFSKIEKGDWSYKERLLVAVIDLYNIDKHYARKETLIFSFMEKYGITAPPKVMWGVDDSVREMIKEVIVYLKTDKTALNPLREMLENLLTEIEEMIFKEEAIMIPMCLDVFSLKDWEQIEEDSKEIGYAFIAEPLKWKASKESIEKEKEHEPQRLAAIESAKAMTEAIAKESGLEVSKPKRVKRQYDWEKVTSEGVVVLPTGMLHLNELTALFNVLPVDLSFVDKEDIVRFFSGGERIFPRAKSVIGRRVIDCHPPKSMAVVEKILEDFKSGTRDQADFWIDLHRFNKKIYIRYFAMRDEETGEYLGCLEVSQDITSIQNLVGEKRLDGHEKTTSEYENQVAKSIKKSTDGAVRGEMPDFVKKMLAEKETKNS</sequence>
<dbReference type="InterPro" id="IPR012312">
    <property type="entry name" value="Hemerythrin-like"/>
</dbReference>
<protein>
    <recommendedName>
        <fullName evidence="5">DUF438 domain-containing protein</fullName>
    </recommendedName>
</protein>
<accession>A0A0A7T141</accession>
<dbReference type="Pfam" id="PF01814">
    <property type="entry name" value="Hemerythrin"/>
    <property type="match status" value="1"/>
</dbReference>
<evidence type="ECO:0000313" key="4">
    <source>
        <dbReference type="Proteomes" id="UP000053612"/>
    </source>
</evidence>
<dbReference type="Pfam" id="PF13596">
    <property type="entry name" value="PAS_10"/>
    <property type="match status" value="1"/>
</dbReference>
<dbReference type="InterPro" id="IPR007380">
    <property type="entry name" value="DUF438"/>
</dbReference>
<dbReference type="Gene3D" id="1.20.120.520">
    <property type="entry name" value="nmb1532 protein domain like"/>
    <property type="match status" value="1"/>
</dbReference>
<organism evidence="3 4">
    <name type="scientific">Lactococcus lactis subsp. lactis</name>
    <name type="common">Streptococcus lactis</name>
    <dbReference type="NCBI Taxonomy" id="1360"/>
    <lineage>
        <taxon>Bacteria</taxon>
        <taxon>Bacillati</taxon>
        <taxon>Bacillota</taxon>
        <taxon>Bacilli</taxon>
        <taxon>Lactobacillales</taxon>
        <taxon>Streptococcaceae</taxon>
        <taxon>Lactococcus</taxon>
    </lineage>
</organism>
<evidence type="ECO:0000259" key="1">
    <source>
        <dbReference type="Pfam" id="PF01814"/>
    </source>
</evidence>
<dbReference type="Gene3D" id="3.30.450.20">
    <property type="entry name" value="PAS domain"/>
    <property type="match status" value="1"/>
</dbReference>
<dbReference type="PANTHER" id="PTHR39966">
    <property type="entry name" value="BLL2471 PROTEIN-RELATED"/>
    <property type="match status" value="1"/>
</dbReference>
<proteinExistence type="predicted"/>
<dbReference type="EMBL" id="LKLS01000064">
    <property type="protein sequence ID" value="KSU20514.1"/>
    <property type="molecule type" value="Genomic_DNA"/>
</dbReference>
<reference evidence="4" key="1">
    <citation type="submission" date="2015-10" db="EMBL/GenBank/DDBJ databases">
        <title>Draft Genome Sequences of 11 Lactococcus lactis subspecies cremoris strains.</title>
        <authorList>
            <person name="Wels M."/>
            <person name="Backus L."/>
            <person name="Boekhorst J."/>
            <person name="Dijkstra A."/>
            <person name="Beerthuizen M."/>
            <person name="Kelly W."/>
            <person name="Siezen R."/>
            <person name="Bachmann H."/>
            <person name="Van Hijum S."/>
        </authorList>
    </citation>
    <scope>NUCLEOTIDE SEQUENCE [LARGE SCALE GENOMIC DNA]</scope>
    <source>
        <strain evidence="4">LMG9449</strain>
    </source>
</reference>
<dbReference type="AlphaFoldDB" id="A0A0A7T141"/>
<feature type="domain" description="Hemerythrin-like" evidence="1">
    <location>
        <begin position="95"/>
        <end position="224"/>
    </location>
</feature>
<dbReference type="Proteomes" id="UP000053612">
    <property type="component" value="Unassembled WGS sequence"/>
</dbReference>
<evidence type="ECO:0000313" key="3">
    <source>
        <dbReference type="EMBL" id="KSU20514.1"/>
    </source>
</evidence>
<evidence type="ECO:0008006" key="5">
    <source>
        <dbReference type="Google" id="ProtNLM"/>
    </source>
</evidence>
<gene>
    <name evidence="3" type="ORF">LMG9449_0620</name>
</gene>
<dbReference type="RefSeq" id="WP_012898216.1">
    <property type="nucleotide sequence ID" value="NZ_CAKMBL010000002.1"/>
</dbReference>
<dbReference type="Pfam" id="PF04282">
    <property type="entry name" value="DUF438"/>
    <property type="match status" value="1"/>
</dbReference>
<dbReference type="PANTHER" id="PTHR39966:SF3">
    <property type="entry name" value="DUF438 DOMAIN-CONTAINING PROTEIN"/>
    <property type="match status" value="1"/>
</dbReference>
<evidence type="ECO:0000259" key="2">
    <source>
        <dbReference type="Pfam" id="PF04282"/>
    </source>
</evidence>
<dbReference type="GO" id="GO:0005886">
    <property type="term" value="C:plasma membrane"/>
    <property type="evidence" value="ECO:0007669"/>
    <property type="project" value="TreeGrafter"/>
</dbReference>
<dbReference type="PATRIC" id="fig|1360.100.peg.1279"/>